<sequence>MTQQFSSLDRVMRHSANTTRKYYMLAGVFKTLDVCCILEANSKYDRRNVSMYCYILNGLIMTDTRNWTVALKGRVQNCEQIEAAIFELTESLGTVTSQEDIYFDIPHGQLKLRIVQSNDLLITDEQIEAAIFELTESLGTVTSQEDIYFDIPHGQLKLRIVQSNVVLELRNILSGSPPSPPMSLTQPCGQLIFHKRATKSDSKLNESRITEVENAVSLRPCGQLIFHKRATKSDSKLNESRITEVENAVSLRQTLSMALGELGVIRTARRVFAKDNIIISLDNIEDMGEFVEITVNVVGRDNEEEGMKLAKIVQAKLGIKDDQLIPLSYFDLLMRGGELSDLESDLYRRKTSDESDQHLRS</sequence>
<dbReference type="InterPro" id="IPR008173">
    <property type="entry name" value="Adenylyl_cyclase_CyaB"/>
</dbReference>
<dbReference type="Gene3D" id="2.40.320.10">
    <property type="entry name" value="Hypothetical Protein Pfu-838710-001"/>
    <property type="match status" value="1"/>
</dbReference>
<organism evidence="2 3">
    <name type="scientific">Toxocara canis</name>
    <name type="common">Canine roundworm</name>
    <dbReference type="NCBI Taxonomy" id="6265"/>
    <lineage>
        <taxon>Eukaryota</taxon>
        <taxon>Metazoa</taxon>
        <taxon>Ecdysozoa</taxon>
        <taxon>Nematoda</taxon>
        <taxon>Chromadorea</taxon>
        <taxon>Rhabditida</taxon>
        <taxon>Spirurina</taxon>
        <taxon>Ascaridomorpha</taxon>
        <taxon>Ascaridoidea</taxon>
        <taxon>Toxocaridae</taxon>
        <taxon>Toxocara</taxon>
    </lineage>
</organism>
<dbReference type="PANTHER" id="PTHR21028">
    <property type="entry name" value="SI:CH211-156B7.4"/>
    <property type="match status" value="1"/>
</dbReference>
<dbReference type="EMBL" id="JPKZ01000758">
    <property type="protein sequence ID" value="KHN85570.1"/>
    <property type="molecule type" value="Genomic_DNA"/>
</dbReference>
<feature type="domain" description="CYTH" evidence="1">
    <location>
        <begin position="131"/>
        <end position="326"/>
    </location>
</feature>
<gene>
    <name evidence="2" type="ORF">Tcan_17061</name>
</gene>
<name>A0A0B2VX75_TOXCA</name>
<proteinExistence type="predicted"/>
<comment type="caution">
    <text evidence="2">The sequence shown here is derived from an EMBL/GenBank/DDBJ whole genome shotgun (WGS) entry which is preliminary data.</text>
</comment>
<dbReference type="InterPro" id="IPR033469">
    <property type="entry name" value="CYTH-like_dom_sf"/>
</dbReference>
<evidence type="ECO:0000313" key="2">
    <source>
        <dbReference type="EMBL" id="KHN85570.1"/>
    </source>
</evidence>
<evidence type="ECO:0000259" key="1">
    <source>
        <dbReference type="Pfam" id="PF01928"/>
    </source>
</evidence>
<reference evidence="2 3" key="1">
    <citation type="submission" date="2014-11" db="EMBL/GenBank/DDBJ databases">
        <title>Genetic blueprint of the zoonotic pathogen Toxocara canis.</title>
        <authorList>
            <person name="Zhu X.-Q."/>
            <person name="Korhonen P.K."/>
            <person name="Cai H."/>
            <person name="Young N.D."/>
            <person name="Nejsum P."/>
            <person name="von Samson-Himmelstjerna G."/>
            <person name="Boag P.R."/>
            <person name="Tan P."/>
            <person name="Li Q."/>
            <person name="Min J."/>
            <person name="Yang Y."/>
            <person name="Wang X."/>
            <person name="Fang X."/>
            <person name="Hall R.S."/>
            <person name="Hofmann A."/>
            <person name="Sternberg P.W."/>
            <person name="Jex A.R."/>
            <person name="Gasser R.B."/>
        </authorList>
    </citation>
    <scope>NUCLEOTIDE SEQUENCE [LARGE SCALE GENOMIC DNA]</scope>
    <source>
        <strain evidence="2">PN_DK_2014</strain>
    </source>
</reference>
<dbReference type="OrthoDB" id="6159137at2759"/>
<dbReference type="Pfam" id="PF01928">
    <property type="entry name" value="CYTH"/>
    <property type="match status" value="1"/>
</dbReference>
<dbReference type="InterPro" id="IPR023577">
    <property type="entry name" value="CYTH_domain"/>
</dbReference>
<dbReference type="SUPFAM" id="SSF55154">
    <property type="entry name" value="CYTH-like phosphatases"/>
    <property type="match status" value="2"/>
</dbReference>
<dbReference type="PANTHER" id="PTHR21028:SF2">
    <property type="entry name" value="CYTH DOMAIN-CONTAINING PROTEIN"/>
    <property type="match status" value="1"/>
</dbReference>
<keyword evidence="3" id="KW-1185">Reference proteome</keyword>
<dbReference type="Proteomes" id="UP000031036">
    <property type="component" value="Unassembled WGS sequence"/>
</dbReference>
<protein>
    <recommendedName>
        <fullName evidence="1">CYTH domain-containing protein</fullName>
    </recommendedName>
</protein>
<dbReference type="AlphaFoldDB" id="A0A0B2VX75"/>
<accession>A0A0B2VX75</accession>
<dbReference type="GO" id="GO:0016462">
    <property type="term" value="F:pyrophosphatase activity"/>
    <property type="evidence" value="ECO:0007669"/>
    <property type="project" value="UniProtKB-ARBA"/>
</dbReference>
<dbReference type="STRING" id="6265.A0A0B2VX75"/>
<evidence type="ECO:0000313" key="3">
    <source>
        <dbReference type="Proteomes" id="UP000031036"/>
    </source>
</evidence>